<evidence type="ECO:0000256" key="1">
    <source>
        <dbReference type="ARBA" id="ARBA00009580"/>
    </source>
</evidence>
<feature type="region of interest" description="Disordered" evidence="5">
    <location>
        <begin position="1"/>
        <end position="115"/>
    </location>
</feature>
<gene>
    <name evidence="8" type="ORF">UJA718_LOCUS2209</name>
</gene>
<protein>
    <recommendedName>
        <fullName evidence="2">protein-tyrosine-phosphatase</fullName>
        <ecNumber evidence="2">3.1.3.48</ecNumber>
    </recommendedName>
</protein>
<evidence type="ECO:0000313" key="8">
    <source>
        <dbReference type="EMBL" id="CAF4130651.1"/>
    </source>
</evidence>
<dbReference type="InterPro" id="IPR029021">
    <property type="entry name" value="Prot-tyrosine_phosphatase-like"/>
</dbReference>
<dbReference type="InterPro" id="IPR000242">
    <property type="entry name" value="PTP_cat"/>
</dbReference>
<dbReference type="InterPro" id="IPR000387">
    <property type="entry name" value="Tyr_Pase_dom"/>
</dbReference>
<feature type="domain" description="Tyrosine specific protein phosphatases" evidence="7">
    <location>
        <begin position="627"/>
        <end position="695"/>
    </location>
</feature>
<dbReference type="AlphaFoldDB" id="A0A819WUK4"/>
<dbReference type="PROSITE" id="PS50055">
    <property type="entry name" value="TYR_PHOSPHATASE_PTP"/>
    <property type="match status" value="2"/>
</dbReference>
<keyword evidence="4" id="KW-0904">Protein phosphatase</keyword>
<dbReference type="GO" id="GO:0004725">
    <property type="term" value="F:protein tyrosine phosphatase activity"/>
    <property type="evidence" value="ECO:0007669"/>
    <property type="project" value="UniProtKB-EC"/>
</dbReference>
<dbReference type="Gene3D" id="3.90.190.10">
    <property type="entry name" value="Protein tyrosine phosphatase superfamily"/>
    <property type="match status" value="2"/>
</dbReference>
<accession>A0A819WUK4</accession>
<dbReference type="FunFam" id="3.90.190.10:FF:000185">
    <property type="entry name" value="Predicted protein"/>
    <property type="match status" value="1"/>
</dbReference>
<feature type="domain" description="Tyrosine specific protein phosphatases" evidence="7">
    <location>
        <begin position="348"/>
        <end position="418"/>
    </location>
</feature>
<dbReference type="SMART" id="SM00404">
    <property type="entry name" value="PTPc_motif"/>
    <property type="match status" value="2"/>
</dbReference>
<sequence length="744" mass="87219">MEEKNGDNGKRRESERLTTQQNKIYTRRPLSNRTSDNYQINNNHNRRSVTVSIIDDNSQYQPVSRRSERIQSPMNSLPLSQYNSNPSLIEQQEQTHLHHSQQQQSLPQKTSNDEETYSFRHVTKKLQHAKSHGELYQPIAPLPMPPITKISNDENEIKYPQKHSSESPQSSISPRIRAATTTAVPILSRPTVNLGDETINSSSSNKIPLWKRFKKMIVPSKRSKENSSSKVPTLQFNELSTNEITPTDTTLYDFIRMIWQLRIQSIVMVTRLFEDGKHKCIQYWPDEGEKRINDFKIRIDSEEKYADYTIRKLIIYNQLEPSDMLIVKQYHFLSWPDHGCLSLSTPLLDFRQRFRTDYKPWNPILVHCSAGVGRSGTFIALDALLEKAKHQDTIDILEFTHRMRQNRVYMIQTVDQYVFLYRTLIEGILTMDISLSLQEYLTTRKLYMDIKSQYKLLEQLQSTVEFSYQGAVEPANLNKNRVETILAPDNSRPYLMTQVDKTTDYINAVFVNSYRQTPNYIVTQYPLPHTCIDFWRLVYDHNVSIIMLLESISRDSKNIYYWPTNVGQLICYGPFEIVLMSQKEDEQLIERVFELKFTNKSAFTTDRTRSIRQFQIKDYSHLLLVVKRFLKEMRTFTGQNVILQCLNGATWSGYFAALCNAIDKMQTEQIIDPFKIVRLIRSTRPQFIDQDQYENLYSSMRDYAQQYLSTTPTALAQRSTENPFYTDTSREYQSTTTNRIVQRL</sequence>
<dbReference type="InterPro" id="IPR003595">
    <property type="entry name" value="Tyr_Pase_cat"/>
</dbReference>
<organism evidence="8 9">
    <name type="scientific">Rotaria socialis</name>
    <dbReference type="NCBI Taxonomy" id="392032"/>
    <lineage>
        <taxon>Eukaryota</taxon>
        <taxon>Metazoa</taxon>
        <taxon>Spiralia</taxon>
        <taxon>Gnathifera</taxon>
        <taxon>Rotifera</taxon>
        <taxon>Eurotatoria</taxon>
        <taxon>Bdelloidea</taxon>
        <taxon>Philodinida</taxon>
        <taxon>Philodinidae</taxon>
        <taxon>Rotaria</taxon>
    </lineage>
</organism>
<comment type="caution">
    <text evidence="8">The sequence shown here is derived from an EMBL/GenBank/DDBJ whole genome shotgun (WGS) entry which is preliminary data.</text>
</comment>
<feature type="domain" description="Tyrosine-protein phosphatase" evidence="6">
    <location>
        <begin position="136"/>
        <end position="427"/>
    </location>
</feature>
<keyword evidence="3" id="KW-0378">Hydrolase</keyword>
<feature type="compositionally biased region" description="Low complexity" evidence="5">
    <location>
        <begin position="90"/>
        <end position="108"/>
    </location>
</feature>
<dbReference type="PANTHER" id="PTHR19134">
    <property type="entry name" value="RECEPTOR-TYPE TYROSINE-PROTEIN PHOSPHATASE"/>
    <property type="match status" value="1"/>
</dbReference>
<feature type="compositionally biased region" description="Basic and acidic residues" evidence="5">
    <location>
        <begin position="1"/>
        <end position="16"/>
    </location>
</feature>
<dbReference type="PANTHER" id="PTHR19134:SF562">
    <property type="entry name" value="PROTEIN-TYROSINE-PHOSPHATASE"/>
    <property type="match status" value="1"/>
</dbReference>
<dbReference type="PRINTS" id="PR00700">
    <property type="entry name" value="PRTYPHPHTASE"/>
</dbReference>
<dbReference type="Proteomes" id="UP000663873">
    <property type="component" value="Unassembled WGS sequence"/>
</dbReference>
<evidence type="ECO:0000259" key="6">
    <source>
        <dbReference type="PROSITE" id="PS50055"/>
    </source>
</evidence>
<evidence type="ECO:0000256" key="2">
    <source>
        <dbReference type="ARBA" id="ARBA00013064"/>
    </source>
</evidence>
<dbReference type="CDD" id="cd00047">
    <property type="entry name" value="PTPc"/>
    <property type="match status" value="2"/>
</dbReference>
<proteinExistence type="inferred from homology"/>
<dbReference type="PROSITE" id="PS00383">
    <property type="entry name" value="TYR_PHOSPHATASE_1"/>
    <property type="match status" value="1"/>
</dbReference>
<dbReference type="EMBL" id="CAJOBP010000145">
    <property type="protein sequence ID" value="CAF4130651.1"/>
    <property type="molecule type" value="Genomic_DNA"/>
</dbReference>
<feature type="compositionally biased region" description="Polar residues" evidence="5">
    <location>
        <begin position="17"/>
        <end position="89"/>
    </location>
</feature>
<comment type="similarity">
    <text evidence="1">Belongs to the protein-tyrosine phosphatase family.</text>
</comment>
<evidence type="ECO:0000256" key="3">
    <source>
        <dbReference type="ARBA" id="ARBA00022801"/>
    </source>
</evidence>
<dbReference type="SUPFAM" id="SSF52799">
    <property type="entry name" value="(Phosphotyrosine protein) phosphatases II"/>
    <property type="match status" value="2"/>
</dbReference>
<feature type="domain" description="Tyrosine-protein phosphatase" evidence="6">
    <location>
        <begin position="450"/>
        <end position="703"/>
    </location>
</feature>
<evidence type="ECO:0000256" key="5">
    <source>
        <dbReference type="SAM" id="MobiDB-lite"/>
    </source>
</evidence>
<dbReference type="Pfam" id="PF00102">
    <property type="entry name" value="Y_phosphatase"/>
    <property type="match status" value="2"/>
</dbReference>
<evidence type="ECO:0000259" key="7">
    <source>
        <dbReference type="PROSITE" id="PS50056"/>
    </source>
</evidence>
<evidence type="ECO:0000256" key="4">
    <source>
        <dbReference type="ARBA" id="ARBA00022912"/>
    </source>
</evidence>
<keyword evidence="9" id="KW-1185">Reference proteome</keyword>
<name>A0A819WUK4_9BILA</name>
<dbReference type="InterPro" id="IPR016130">
    <property type="entry name" value="Tyr_Pase_AS"/>
</dbReference>
<dbReference type="PROSITE" id="PS50056">
    <property type="entry name" value="TYR_PHOSPHATASE_2"/>
    <property type="match status" value="2"/>
</dbReference>
<reference evidence="8" key="1">
    <citation type="submission" date="2021-02" db="EMBL/GenBank/DDBJ databases">
        <authorList>
            <person name="Nowell W R."/>
        </authorList>
    </citation>
    <scope>NUCLEOTIDE SEQUENCE</scope>
</reference>
<evidence type="ECO:0000313" key="9">
    <source>
        <dbReference type="Proteomes" id="UP000663873"/>
    </source>
</evidence>
<dbReference type="SMART" id="SM00194">
    <property type="entry name" value="PTPc"/>
    <property type="match status" value="2"/>
</dbReference>
<dbReference type="EC" id="3.1.3.48" evidence="2"/>
<dbReference type="InterPro" id="IPR050348">
    <property type="entry name" value="Protein-Tyr_Phosphatase"/>
</dbReference>